<accession>A0A1W4WXS8</accession>
<dbReference type="PRINTS" id="PR00024">
    <property type="entry name" value="HOMEOBOX"/>
</dbReference>
<dbReference type="PANTHER" id="PTHR24333">
    <property type="entry name" value="HOMEO BOX HB9 LIKE A-RELATED"/>
    <property type="match status" value="1"/>
</dbReference>
<dbReference type="PROSITE" id="PS00027">
    <property type="entry name" value="HOMEOBOX_1"/>
    <property type="match status" value="1"/>
</dbReference>
<dbReference type="RefSeq" id="XP_018324953.1">
    <property type="nucleotide sequence ID" value="XM_018469451.1"/>
</dbReference>
<dbReference type="InParanoid" id="A0A1W4WXS8"/>
<dbReference type="InterPro" id="IPR001356">
    <property type="entry name" value="HD"/>
</dbReference>
<dbReference type="OrthoDB" id="6159439at2759"/>
<gene>
    <name evidence="10" type="primary">LOC108736865</name>
</gene>
<dbReference type="PROSITE" id="PS50071">
    <property type="entry name" value="HOMEOBOX_2"/>
    <property type="match status" value="2"/>
</dbReference>
<dbReference type="GeneID" id="108736865"/>
<dbReference type="InterPro" id="IPR050848">
    <property type="entry name" value="Homeobox_TF"/>
</dbReference>
<dbReference type="InterPro" id="IPR017970">
    <property type="entry name" value="Homeobox_CS"/>
</dbReference>
<evidence type="ECO:0000256" key="4">
    <source>
        <dbReference type="ARBA" id="ARBA00023242"/>
    </source>
</evidence>
<keyword evidence="3 5" id="KW-0371">Homeobox</keyword>
<dbReference type="Proteomes" id="UP000192223">
    <property type="component" value="Unplaced"/>
</dbReference>
<dbReference type="GO" id="GO:0005634">
    <property type="term" value="C:nucleus"/>
    <property type="evidence" value="ECO:0007669"/>
    <property type="project" value="UniProtKB-SubCell"/>
</dbReference>
<comment type="subcellular location">
    <subcellularLocation>
        <location evidence="1 5 6">Nucleus</location>
    </subcellularLocation>
</comment>
<dbReference type="SMART" id="SM00389">
    <property type="entry name" value="HOX"/>
    <property type="match status" value="2"/>
</dbReference>
<feature type="compositionally biased region" description="Basic residues" evidence="7">
    <location>
        <begin position="133"/>
        <end position="143"/>
    </location>
</feature>
<evidence type="ECO:0000259" key="8">
    <source>
        <dbReference type="PROSITE" id="PS50071"/>
    </source>
</evidence>
<proteinExistence type="predicted"/>
<organism evidence="9 10">
    <name type="scientific">Agrilus planipennis</name>
    <name type="common">Emerald ash borer</name>
    <name type="synonym">Agrilus marcopoli</name>
    <dbReference type="NCBI Taxonomy" id="224129"/>
    <lineage>
        <taxon>Eukaryota</taxon>
        <taxon>Metazoa</taxon>
        <taxon>Ecdysozoa</taxon>
        <taxon>Arthropoda</taxon>
        <taxon>Hexapoda</taxon>
        <taxon>Insecta</taxon>
        <taxon>Pterygota</taxon>
        <taxon>Neoptera</taxon>
        <taxon>Endopterygota</taxon>
        <taxon>Coleoptera</taxon>
        <taxon>Polyphaga</taxon>
        <taxon>Elateriformia</taxon>
        <taxon>Buprestoidea</taxon>
        <taxon>Buprestidae</taxon>
        <taxon>Agrilinae</taxon>
        <taxon>Agrilus</taxon>
    </lineage>
</organism>
<feature type="domain" description="Homeobox" evidence="8">
    <location>
        <begin position="81"/>
        <end position="141"/>
    </location>
</feature>
<dbReference type="AlphaFoldDB" id="A0A1W4WXS8"/>
<evidence type="ECO:0000256" key="1">
    <source>
        <dbReference type="ARBA" id="ARBA00004123"/>
    </source>
</evidence>
<feature type="region of interest" description="Disordered" evidence="7">
    <location>
        <begin position="117"/>
        <end position="168"/>
    </location>
</feature>
<dbReference type="GO" id="GO:0003677">
    <property type="term" value="F:DNA binding"/>
    <property type="evidence" value="ECO:0007669"/>
    <property type="project" value="UniProtKB-UniRule"/>
</dbReference>
<feature type="domain" description="Homeobox" evidence="8">
    <location>
        <begin position="1"/>
        <end position="59"/>
    </location>
</feature>
<evidence type="ECO:0000256" key="3">
    <source>
        <dbReference type="ARBA" id="ARBA00023155"/>
    </source>
</evidence>
<keyword evidence="4 5" id="KW-0539">Nucleus</keyword>
<dbReference type="GO" id="GO:0000981">
    <property type="term" value="F:DNA-binding transcription factor activity, RNA polymerase II-specific"/>
    <property type="evidence" value="ECO:0007669"/>
    <property type="project" value="InterPro"/>
</dbReference>
<keyword evidence="2 5" id="KW-0238">DNA-binding</keyword>
<dbReference type="InterPro" id="IPR020479">
    <property type="entry name" value="HD_metazoa"/>
</dbReference>
<name>A0A1W4WXS8_AGRPL</name>
<protein>
    <submittedName>
        <fullName evidence="10">Homeobox protein Hox-C8-like</fullName>
    </submittedName>
</protein>
<reference evidence="10" key="1">
    <citation type="submission" date="2025-08" db="UniProtKB">
        <authorList>
            <consortium name="RefSeq"/>
        </authorList>
    </citation>
    <scope>IDENTIFICATION</scope>
    <source>
        <tissue evidence="10">Entire body</tissue>
    </source>
</reference>
<evidence type="ECO:0000256" key="6">
    <source>
        <dbReference type="RuleBase" id="RU000682"/>
    </source>
</evidence>
<evidence type="ECO:0000313" key="10">
    <source>
        <dbReference type="RefSeq" id="XP_018324953.1"/>
    </source>
</evidence>
<dbReference type="Pfam" id="PF00046">
    <property type="entry name" value="Homeodomain"/>
    <property type="match status" value="2"/>
</dbReference>
<keyword evidence="9" id="KW-1185">Reference proteome</keyword>
<evidence type="ECO:0000256" key="2">
    <source>
        <dbReference type="ARBA" id="ARBA00023125"/>
    </source>
</evidence>
<feature type="DNA-binding region" description="Homeobox" evidence="5">
    <location>
        <begin position="83"/>
        <end position="142"/>
    </location>
</feature>
<evidence type="ECO:0000313" key="9">
    <source>
        <dbReference type="Proteomes" id="UP000192223"/>
    </source>
</evidence>
<dbReference type="CDD" id="cd00086">
    <property type="entry name" value="homeodomain"/>
    <property type="match status" value="2"/>
</dbReference>
<evidence type="ECO:0000256" key="7">
    <source>
        <dbReference type="SAM" id="MobiDB-lite"/>
    </source>
</evidence>
<feature type="DNA-binding region" description="Homeobox" evidence="5">
    <location>
        <begin position="3"/>
        <end position="60"/>
    </location>
</feature>
<dbReference type="KEGG" id="apln:108736865"/>
<feature type="compositionally biased region" description="Basic and acidic residues" evidence="7">
    <location>
        <begin position="144"/>
        <end position="153"/>
    </location>
</feature>
<dbReference type="InterPro" id="IPR009057">
    <property type="entry name" value="Homeodomain-like_sf"/>
</dbReference>
<dbReference type="SUPFAM" id="SSF46689">
    <property type="entry name" value="Homeodomain-like"/>
    <property type="match status" value="2"/>
</dbReference>
<dbReference type="STRING" id="224129.A0A1W4WXS8"/>
<evidence type="ECO:0000256" key="5">
    <source>
        <dbReference type="PROSITE-ProRule" id="PRU00108"/>
    </source>
</evidence>
<dbReference type="Gene3D" id="1.10.10.60">
    <property type="entry name" value="Homeodomain-like"/>
    <property type="match status" value="2"/>
</dbReference>
<feature type="compositionally biased region" description="Polar residues" evidence="7">
    <location>
        <begin position="119"/>
        <end position="131"/>
    </location>
</feature>
<sequence>MSKGRVPYTDDQLQRLEKEFAINPYPVLERRRQLVPELKLTEKQIKIWFQNRRVKQRRSNWFPDLQGMHSMTHFLLDASPYMAKKGRKRFTPDQMKELEKEFARNPYPCPLRRSEISQKLESTPSQVTMWFQNRRKKQKKDRRGTKIDPKSQNDEDEAEETKEKELSS</sequence>
<dbReference type="PANTHER" id="PTHR24333:SF5">
    <property type="entry name" value="VENT HOMEOBOX"/>
    <property type="match status" value="1"/>
</dbReference>